<keyword evidence="6 9" id="KW-0472">Membrane</keyword>
<evidence type="ECO:0000256" key="5">
    <source>
        <dbReference type="ARBA" id="ARBA00022989"/>
    </source>
</evidence>
<keyword evidence="8" id="KW-0807">Transducer</keyword>
<dbReference type="InterPro" id="IPR004117">
    <property type="entry name" value="7tm6_olfct_rcpt"/>
</dbReference>
<dbReference type="AlphaFoldDB" id="A0A9N9SGH4"/>
<dbReference type="GO" id="GO:0004984">
    <property type="term" value="F:olfactory receptor activity"/>
    <property type="evidence" value="ECO:0007669"/>
    <property type="project" value="InterPro"/>
</dbReference>
<proteinExistence type="predicted"/>
<dbReference type="GO" id="GO:0007165">
    <property type="term" value="P:signal transduction"/>
    <property type="evidence" value="ECO:0007669"/>
    <property type="project" value="UniProtKB-KW"/>
</dbReference>
<dbReference type="Pfam" id="PF07898">
    <property type="entry name" value="DUF1676"/>
    <property type="match status" value="1"/>
</dbReference>
<reference evidence="10" key="2">
    <citation type="submission" date="2022-10" db="EMBL/GenBank/DDBJ databases">
        <authorList>
            <consortium name="ENA_rothamsted_submissions"/>
            <consortium name="culmorum"/>
            <person name="King R."/>
        </authorList>
    </citation>
    <scope>NUCLEOTIDE SEQUENCE</scope>
</reference>
<keyword evidence="5 9" id="KW-1133">Transmembrane helix</keyword>
<protein>
    <recommendedName>
        <fullName evidence="12">Odorant receptor</fullName>
    </recommendedName>
</protein>
<evidence type="ECO:0000256" key="9">
    <source>
        <dbReference type="SAM" id="Phobius"/>
    </source>
</evidence>
<evidence type="ECO:0008006" key="12">
    <source>
        <dbReference type="Google" id="ProtNLM"/>
    </source>
</evidence>
<feature type="transmembrane region" description="Helical" evidence="9">
    <location>
        <begin position="144"/>
        <end position="163"/>
    </location>
</feature>
<dbReference type="PANTHER" id="PTHR21879:SF13">
    <property type="entry name" value="OSIRIS 18"/>
    <property type="match status" value="1"/>
</dbReference>
<evidence type="ECO:0000313" key="10">
    <source>
        <dbReference type="EMBL" id="CAG9817456.1"/>
    </source>
</evidence>
<evidence type="ECO:0000256" key="6">
    <source>
        <dbReference type="ARBA" id="ARBA00023136"/>
    </source>
</evidence>
<keyword evidence="11" id="KW-1185">Reference proteome</keyword>
<evidence type="ECO:0000256" key="7">
    <source>
        <dbReference type="ARBA" id="ARBA00023170"/>
    </source>
</evidence>
<organism evidence="10 11">
    <name type="scientific">Phaedon cochleariae</name>
    <name type="common">Mustard beetle</name>
    <dbReference type="NCBI Taxonomy" id="80249"/>
    <lineage>
        <taxon>Eukaryota</taxon>
        <taxon>Metazoa</taxon>
        <taxon>Ecdysozoa</taxon>
        <taxon>Arthropoda</taxon>
        <taxon>Hexapoda</taxon>
        <taxon>Insecta</taxon>
        <taxon>Pterygota</taxon>
        <taxon>Neoptera</taxon>
        <taxon>Endopterygota</taxon>
        <taxon>Coleoptera</taxon>
        <taxon>Polyphaga</taxon>
        <taxon>Cucujiformia</taxon>
        <taxon>Chrysomeloidea</taxon>
        <taxon>Chrysomelidae</taxon>
        <taxon>Chrysomelinae</taxon>
        <taxon>Chrysomelini</taxon>
        <taxon>Phaedon</taxon>
    </lineage>
</organism>
<feature type="transmembrane region" description="Helical" evidence="9">
    <location>
        <begin position="437"/>
        <end position="454"/>
    </location>
</feature>
<dbReference type="Proteomes" id="UP001153737">
    <property type="component" value="Chromosome 15"/>
</dbReference>
<feature type="transmembrane region" description="Helical" evidence="9">
    <location>
        <begin position="99"/>
        <end position="124"/>
    </location>
</feature>
<evidence type="ECO:0000256" key="4">
    <source>
        <dbReference type="ARBA" id="ARBA00022725"/>
    </source>
</evidence>
<reference evidence="10" key="1">
    <citation type="submission" date="2022-01" db="EMBL/GenBank/DDBJ databases">
        <authorList>
            <person name="King R."/>
        </authorList>
    </citation>
    <scope>NUCLEOTIDE SEQUENCE</scope>
</reference>
<dbReference type="GO" id="GO:0016020">
    <property type="term" value="C:membrane"/>
    <property type="evidence" value="ECO:0007669"/>
    <property type="project" value="UniProtKB-SubCell"/>
</dbReference>
<dbReference type="InterPro" id="IPR012464">
    <property type="entry name" value="DUF1676"/>
</dbReference>
<dbReference type="GO" id="GO:0005549">
    <property type="term" value="F:odorant binding"/>
    <property type="evidence" value="ECO:0007669"/>
    <property type="project" value="InterPro"/>
</dbReference>
<dbReference type="EMBL" id="OU896721">
    <property type="protein sequence ID" value="CAG9817456.1"/>
    <property type="molecule type" value="Genomic_DNA"/>
</dbReference>
<evidence type="ECO:0000313" key="11">
    <source>
        <dbReference type="Proteomes" id="UP001153737"/>
    </source>
</evidence>
<accession>A0A9N9SGH4</accession>
<keyword evidence="7" id="KW-0675">Receptor</keyword>
<feature type="transmembrane region" description="Helical" evidence="9">
    <location>
        <begin position="7"/>
        <end position="30"/>
    </location>
</feature>
<keyword evidence="3 9" id="KW-0812">Transmembrane</keyword>
<name>A0A9N9SGH4_PHACE</name>
<gene>
    <name evidence="10" type="ORF">PHAECO_LOCUS5036</name>
</gene>
<dbReference type="PANTHER" id="PTHR21879">
    <property type="entry name" value="FI03362P-RELATED-RELATED"/>
    <property type="match status" value="1"/>
</dbReference>
<evidence type="ECO:0000256" key="2">
    <source>
        <dbReference type="ARBA" id="ARBA00022606"/>
    </source>
</evidence>
<comment type="subcellular location">
    <subcellularLocation>
        <location evidence="1">Membrane</location>
        <topology evidence="1">Multi-pass membrane protein</topology>
    </subcellularLocation>
</comment>
<evidence type="ECO:0000256" key="1">
    <source>
        <dbReference type="ARBA" id="ARBA00004141"/>
    </source>
</evidence>
<evidence type="ECO:0000256" key="3">
    <source>
        <dbReference type="ARBA" id="ARBA00022692"/>
    </source>
</evidence>
<dbReference type="OrthoDB" id="8119930at2759"/>
<evidence type="ECO:0000256" key="8">
    <source>
        <dbReference type="ARBA" id="ARBA00023224"/>
    </source>
</evidence>
<feature type="transmembrane region" description="Helical" evidence="9">
    <location>
        <begin position="407"/>
        <end position="431"/>
    </location>
</feature>
<sequence>MKYKKLYNFYTFLCTTIWTTFLISQFIYIFGSFDNIDELTDVSYVAMTCTIDLIKMLAIYKNMDLIKSLLKKMNKPLFQPKCEEHYVLAMSVKKFHKTLFYFCLYIGLQTYIFFSAIPFLRVGLVPLTQGWFPVDFRYSPNYEIIYIFQNVVILWNTLIFLNLDTFTSGLMMQVGLQCDYLCVTLNSLHKFHEHLMFNEMQLHNIVFQSGMIFSSAYNTPWLDCDKKFQKILLNFMTQIKSPIGLKAGGLFTMSISVFVSRTAMATVKFVLTAAAILATASASPSAVDVLHDIYSGCLKDFEVSCAKPKALHWLSEVSDQQQIKLTEELMIVKKDVPGQVEERGFSNDIFEKFEDFLQSHDLLMKAPALLTDKGSEIADLVPRSFVADDIKVPLAVTGRSSKLVKKVIVPFLLGLKFKTAVLVPLALALIALKTWKALTLGLLSLVLTGALVIFKFTKPKVVNYEVIHYPQHVEHHVEHPPTSGWEHPGYGRQLTGNEMAYQAHLDS</sequence>
<dbReference type="Pfam" id="PF02949">
    <property type="entry name" value="7tm_6"/>
    <property type="match status" value="1"/>
</dbReference>
<feature type="transmembrane region" description="Helical" evidence="9">
    <location>
        <begin position="42"/>
        <end position="60"/>
    </location>
</feature>
<keyword evidence="4" id="KW-0552">Olfaction</keyword>
<keyword evidence="2" id="KW-0716">Sensory transduction</keyword>